<dbReference type="Proteomes" id="UP001176941">
    <property type="component" value="Chromosome X"/>
</dbReference>
<proteinExistence type="predicted"/>
<gene>
    <name evidence="2" type="ORF">MRATA1EN1_LOCUS30272</name>
</gene>
<name>A0ABN9A6K0_RANTA</name>
<feature type="compositionally biased region" description="Basic and acidic residues" evidence="1">
    <location>
        <begin position="131"/>
        <end position="144"/>
    </location>
</feature>
<reference evidence="2" key="1">
    <citation type="submission" date="2023-04" db="EMBL/GenBank/DDBJ databases">
        <authorList>
            <consortium name="ELIXIR-Norway"/>
        </authorList>
    </citation>
    <scope>NUCLEOTIDE SEQUENCE [LARGE SCALE GENOMIC DNA]</scope>
</reference>
<evidence type="ECO:0000256" key="1">
    <source>
        <dbReference type="SAM" id="MobiDB-lite"/>
    </source>
</evidence>
<accession>A0ABN9A6K0</accession>
<organism evidence="2 3">
    <name type="scientific">Rangifer tarandus platyrhynchus</name>
    <name type="common">Svalbard reindeer</name>
    <dbReference type="NCBI Taxonomy" id="3082113"/>
    <lineage>
        <taxon>Eukaryota</taxon>
        <taxon>Metazoa</taxon>
        <taxon>Chordata</taxon>
        <taxon>Craniata</taxon>
        <taxon>Vertebrata</taxon>
        <taxon>Euteleostomi</taxon>
        <taxon>Mammalia</taxon>
        <taxon>Eutheria</taxon>
        <taxon>Laurasiatheria</taxon>
        <taxon>Artiodactyla</taxon>
        <taxon>Ruminantia</taxon>
        <taxon>Pecora</taxon>
        <taxon>Cervidae</taxon>
        <taxon>Odocoileinae</taxon>
        <taxon>Rangifer</taxon>
    </lineage>
</organism>
<keyword evidence="3" id="KW-1185">Reference proteome</keyword>
<evidence type="ECO:0000313" key="2">
    <source>
        <dbReference type="EMBL" id="CAI9181310.1"/>
    </source>
</evidence>
<dbReference type="EMBL" id="OX460343">
    <property type="protein sequence ID" value="CAI9181310.1"/>
    <property type="molecule type" value="Genomic_DNA"/>
</dbReference>
<feature type="region of interest" description="Disordered" evidence="1">
    <location>
        <begin position="94"/>
        <end position="153"/>
    </location>
</feature>
<sequence length="241" mass="26371">MCQGPRVAIAEYGQGEEKLESWNPSDHRLQLQAKCLNWLREGTAQEQTWKVFLRQPIYLAGSAIAAQIDFLGISGKSLDERDPREHNQVLLRRGASPETLRSHSSFPARVSSRFPPGLRELGACRKAPAAESRRNSVEVKDSRPSRSRSCPRAGGWGEGWWVGLPRGQGTRDAEAAAQKEQRAATRLDLALQTPEAEAEAAGNGGATSPKSFEMPPPCEKGGGRGEWASEIIIIPRFCRGS</sequence>
<evidence type="ECO:0000313" key="3">
    <source>
        <dbReference type="Proteomes" id="UP001176941"/>
    </source>
</evidence>
<feature type="region of interest" description="Disordered" evidence="1">
    <location>
        <begin position="193"/>
        <end position="225"/>
    </location>
</feature>
<protein>
    <submittedName>
        <fullName evidence="2">Uncharacterized protein</fullName>
    </submittedName>
</protein>